<organism evidence="2 3">
    <name type="scientific">Malus domestica</name>
    <name type="common">Apple</name>
    <name type="synonym">Pyrus malus</name>
    <dbReference type="NCBI Taxonomy" id="3750"/>
    <lineage>
        <taxon>Eukaryota</taxon>
        <taxon>Viridiplantae</taxon>
        <taxon>Streptophyta</taxon>
        <taxon>Embryophyta</taxon>
        <taxon>Tracheophyta</taxon>
        <taxon>Spermatophyta</taxon>
        <taxon>Magnoliopsida</taxon>
        <taxon>eudicotyledons</taxon>
        <taxon>Gunneridae</taxon>
        <taxon>Pentapetalae</taxon>
        <taxon>rosids</taxon>
        <taxon>fabids</taxon>
        <taxon>Rosales</taxon>
        <taxon>Rosaceae</taxon>
        <taxon>Amygdaloideae</taxon>
        <taxon>Maleae</taxon>
        <taxon>Malus</taxon>
    </lineage>
</organism>
<reference evidence="2 3" key="1">
    <citation type="submission" date="2018-10" db="EMBL/GenBank/DDBJ databases">
        <title>A high-quality apple genome assembly.</title>
        <authorList>
            <person name="Hu J."/>
        </authorList>
    </citation>
    <scope>NUCLEOTIDE SEQUENCE [LARGE SCALE GENOMIC DNA]</scope>
    <source>
        <strain evidence="3">cv. HFTH1</strain>
        <tissue evidence="2">Young leaf</tissue>
    </source>
</reference>
<accession>A0A498KGL6</accession>
<protein>
    <submittedName>
        <fullName evidence="2">Uncharacterized protein</fullName>
    </submittedName>
</protein>
<gene>
    <name evidence="2" type="ORF">DVH24_026455</name>
</gene>
<proteinExistence type="predicted"/>
<keyword evidence="1" id="KW-1133">Transmembrane helix</keyword>
<dbReference type="Proteomes" id="UP000290289">
    <property type="component" value="Chromosome 2"/>
</dbReference>
<comment type="caution">
    <text evidence="2">The sequence shown here is derived from an EMBL/GenBank/DDBJ whole genome shotgun (WGS) entry which is preliminary data.</text>
</comment>
<dbReference type="AlphaFoldDB" id="A0A498KGL6"/>
<evidence type="ECO:0000313" key="2">
    <source>
        <dbReference type="EMBL" id="RXI07319.1"/>
    </source>
</evidence>
<name>A0A498KGL6_MALDO</name>
<keyword evidence="3" id="KW-1185">Reference proteome</keyword>
<evidence type="ECO:0000313" key="3">
    <source>
        <dbReference type="Proteomes" id="UP000290289"/>
    </source>
</evidence>
<keyword evidence="1" id="KW-0812">Transmembrane</keyword>
<evidence type="ECO:0000256" key="1">
    <source>
        <dbReference type="SAM" id="Phobius"/>
    </source>
</evidence>
<dbReference type="STRING" id="3750.A0A498KGL6"/>
<dbReference type="EMBL" id="RDQH01000328">
    <property type="protein sequence ID" value="RXI07319.1"/>
    <property type="molecule type" value="Genomic_DNA"/>
</dbReference>
<sequence>MSDLRTNTKSYVGHLSLFHLTTVKPHHNIHRESAHLKTTYPNFSIPKPKLKISRALSVSLSFLLLLFFFVSTVTDSVFLPFFFVSTVTDSTLFTFPKDPSFQWLHQRAPRLDSVCESGNEGLRYQACKPVLEVGTCEPNHQLNTVARRAEATSGRDNNHDHQGMSEWVMLDCLVTSHDLGNDQDSSSK</sequence>
<keyword evidence="1" id="KW-0472">Membrane</keyword>
<feature type="transmembrane region" description="Helical" evidence="1">
    <location>
        <begin position="52"/>
        <end position="71"/>
    </location>
</feature>